<dbReference type="Pfam" id="PF03407">
    <property type="entry name" value="Nucleotid_trans"/>
    <property type="match status" value="1"/>
</dbReference>
<proteinExistence type="predicted"/>
<dbReference type="EMBL" id="JALJOR010000015">
    <property type="protein sequence ID" value="KAK9805510.1"/>
    <property type="molecule type" value="Genomic_DNA"/>
</dbReference>
<sequence length="327" mass="36796">MVQDRLHNGLIWAAIASLLLLSWTAQEAAAQAAIDNEVMITVADNGVCVGVESQLAMFVETVQAANVSNVLVLALDKQAYDFCAQHNLPAVLVPLEARTLHGSLLDLLVPDSVKGRKHNEVLGSQKFLLARRIVERGYHVFLVDTDIVVIQNPFPFLVRDTDIECMSDGWTPETEHGAFYTEGDEGWFPHGRYSFVSLNTGTVYLRATNRTSRVLELVCQRLTTENVWDQHVFTEAVLKPSYKDYNGTGATLRILDEHKFANSKFLYKTLRHVNNKHEYADTPRPVLLHFNAHAGKTSKPRRMRAAINHYLMGDSLEFMEQGEGSWD</sequence>
<dbReference type="PANTHER" id="PTHR46581:SF3">
    <property type="entry name" value="ARABINOSYLTRANSFERASE RRA3"/>
    <property type="match status" value="1"/>
</dbReference>
<evidence type="ECO:0000259" key="2">
    <source>
        <dbReference type="Pfam" id="PF03407"/>
    </source>
</evidence>
<organism evidence="3 4">
    <name type="scientific">[Myrmecia] bisecta</name>
    <dbReference type="NCBI Taxonomy" id="41462"/>
    <lineage>
        <taxon>Eukaryota</taxon>
        <taxon>Viridiplantae</taxon>
        <taxon>Chlorophyta</taxon>
        <taxon>core chlorophytes</taxon>
        <taxon>Trebouxiophyceae</taxon>
        <taxon>Trebouxiales</taxon>
        <taxon>Trebouxiaceae</taxon>
        <taxon>Myrmecia</taxon>
    </lineage>
</organism>
<comment type="caution">
    <text evidence="3">The sequence shown here is derived from an EMBL/GenBank/DDBJ whole genome shotgun (WGS) entry which is preliminary data.</text>
</comment>
<dbReference type="AlphaFoldDB" id="A0AAW1P5W4"/>
<accession>A0AAW1P5W4</accession>
<keyword evidence="1" id="KW-0732">Signal</keyword>
<feature type="chain" id="PRO_5043833658" description="Nucleotide-diphospho-sugar transferase domain-containing protein" evidence="1">
    <location>
        <begin position="31"/>
        <end position="327"/>
    </location>
</feature>
<gene>
    <name evidence="3" type="ORF">WJX72_002163</name>
</gene>
<dbReference type="InterPro" id="IPR005069">
    <property type="entry name" value="Nucl-diP-sugar_transferase"/>
</dbReference>
<dbReference type="GO" id="GO:0016757">
    <property type="term" value="F:glycosyltransferase activity"/>
    <property type="evidence" value="ECO:0007669"/>
    <property type="project" value="InterPro"/>
</dbReference>
<dbReference type="Proteomes" id="UP001489004">
    <property type="component" value="Unassembled WGS sequence"/>
</dbReference>
<reference evidence="3 4" key="1">
    <citation type="journal article" date="2024" name="Nat. Commun.">
        <title>Phylogenomics reveals the evolutionary origins of lichenization in chlorophyte algae.</title>
        <authorList>
            <person name="Puginier C."/>
            <person name="Libourel C."/>
            <person name="Otte J."/>
            <person name="Skaloud P."/>
            <person name="Haon M."/>
            <person name="Grisel S."/>
            <person name="Petersen M."/>
            <person name="Berrin J.G."/>
            <person name="Delaux P.M."/>
            <person name="Dal Grande F."/>
            <person name="Keller J."/>
        </authorList>
    </citation>
    <scope>NUCLEOTIDE SEQUENCE [LARGE SCALE GENOMIC DNA]</scope>
    <source>
        <strain evidence="3 4">SAG 2043</strain>
    </source>
</reference>
<dbReference type="GO" id="GO:0080147">
    <property type="term" value="P:root hair cell development"/>
    <property type="evidence" value="ECO:0007669"/>
    <property type="project" value="InterPro"/>
</dbReference>
<feature type="signal peptide" evidence="1">
    <location>
        <begin position="1"/>
        <end position="30"/>
    </location>
</feature>
<evidence type="ECO:0000313" key="4">
    <source>
        <dbReference type="Proteomes" id="UP001489004"/>
    </source>
</evidence>
<protein>
    <recommendedName>
        <fullName evidence="2">Nucleotide-diphospho-sugar transferase domain-containing protein</fullName>
    </recommendedName>
</protein>
<feature type="domain" description="Nucleotide-diphospho-sugar transferase" evidence="2">
    <location>
        <begin position="67"/>
        <end position="303"/>
    </location>
</feature>
<dbReference type="InterPro" id="IPR044290">
    <property type="entry name" value="RRA1/2/3"/>
</dbReference>
<dbReference type="PANTHER" id="PTHR46581">
    <property type="entry name" value="ARABINOSYLTRANSFERASE RRA3"/>
    <property type="match status" value="1"/>
</dbReference>
<evidence type="ECO:0000256" key="1">
    <source>
        <dbReference type="SAM" id="SignalP"/>
    </source>
</evidence>
<evidence type="ECO:0000313" key="3">
    <source>
        <dbReference type="EMBL" id="KAK9805510.1"/>
    </source>
</evidence>
<keyword evidence="4" id="KW-1185">Reference proteome</keyword>
<name>A0AAW1P5W4_9CHLO</name>